<keyword evidence="2" id="KW-0472">Membrane</keyword>
<keyword evidence="2" id="KW-0812">Transmembrane</keyword>
<evidence type="ECO:0000313" key="4">
    <source>
        <dbReference type="Proteomes" id="UP000185491"/>
    </source>
</evidence>
<organism evidence="3 4">
    <name type="scientific">Corynebacterium phocae</name>
    <dbReference type="NCBI Taxonomy" id="161895"/>
    <lineage>
        <taxon>Bacteria</taxon>
        <taxon>Bacillati</taxon>
        <taxon>Actinomycetota</taxon>
        <taxon>Actinomycetes</taxon>
        <taxon>Mycobacteriales</taxon>
        <taxon>Corynebacteriaceae</taxon>
        <taxon>Corynebacterium</taxon>
    </lineage>
</organism>
<proteinExistence type="predicted"/>
<evidence type="ECO:0000313" key="3">
    <source>
        <dbReference type="EMBL" id="APT92682.1"/>
    </source>
</evidence>
<dbReference type="AlphaFoldDB" id="A0A1L7D423"/>
<sequence>MEPATILETFVDPKSPAGFISYLLLFVVAISGALSNAAAKYAGLLGGAARALQRHKERAREADEQSNARRIARLEENYSRVESELDSLREKDRRSHDYSLYVAEYWRALEFWAIEEGIKLKPPPMLTYPEWERKQYPAG</sequence>
<keyword evidence="4" id="KW-1185">Reference proteome</keyword>
<dbReference type="Proteomes" id="UP000185491">
    <property type="component" value="Chromosome"/>
</dbReference>
<dbReference type="EMBL" id="CP009249">
    <property type="protein sequence ID" value="APT92682.1"/>
    <property type="molecule type" value="Genomic_DNA"/>
</dbReference>
<dbReference type="OrthoDB" id="4420410at2"/>
<keyword evidence="1" id="KW-0175">Coiled coil</keyword>
<feature type="transmembrane region" description="Helical" evidence="2">
    <location>
        <begin position="20"/>
        <end position="39"/>
    </location>
</feature>
<protein>
    <submittedName>
        <fullName evidence="3">Uncharacterized protein</fullName>
    </submittedName>
</protein>
<dbReference type="STRING" id="161895.CPHO_07000"/>
<dbReference type="RefSeq" id="WP_075734401.1">
    <property type="nucleotide sequence ID" value="NZ_CP009249.1"/>
</dbReference>
<reference evidence="3 4" key="1">
    <citation type="submission" date="2014-08" db="EMBL/GenBank/DDBJ databases">
        <title>Complete genome sequence of Corynebacterium phocae M408/89/1(T)(=DSM 44612(T)), isolated from the common seal (Phoca vitulina).</title>
        <authorList>
            <person name="Ruckert C."/>
            <person name="Albersmeier A."/>
            <person name="Winkler A."/>
            <person name="Kalinowski J."/>
        </authorList>
    </citation>
    <scope>NUCLEOTIDE SEQUENCE [LARGE SCALE GENOMIC DNA]</scope>
    <source>
        <strain evidence="3 4">M408/89/1</strain>
    </source>
</reference>
<accession>A0A1L7D423</accession>
<keyword evidence="2" id="KW-1133">Transmembrane helix</keyword>
<feature type="coiled-coil region" evidence="1">
    <location>
        <begin position="45"/>
        <end position="91"/>
    </location>
</feature>
<gene>
    <name evidence="3" type="ORF">CPHO_07000</name>
</gene>
<evidence type="ECO:0000256" key="2">
    <source>
        <dbReference type="SAM" id="Phobius"/>
    </source>
</evidence>
<evidence type="ECO:0000256" key="1">
    <source>
        <dbReference type="SAM" id="Coils"/>
    </source>
</evidence>
<dbReference type="KEGG" id="cpho:CPHO_07000"/>
<name>A0A1L7D423_9CORY</name>